<gene>
    <name evidence="1" type="ORF">HPP92_017350</name>
</gene>
<protein>
    <submittedName>
        <fullName evidence="1">Uncharacterized protein</fullName>
    </submittedName>
</protein>
<organism evidence="1 2">
    <name type="scientific">Vanilla planifolia</name>
    <name type="common">Vanilla</name>
    <dbReference type="NCBI Taxonomy" id="51239"/>
    <lineage>
        <taxon>Eukaryota</taxon>
        <taxon>Viridiplantae</taxon>
        <taxon>Streptophyta</taxon>
        <taxon>Embryophyta</taxon>
        <taxon>Tracheophyta</taxon>
        <taxon>Spermatophyta</taxon>
        <taxon>Magnoliopsida</taxon>
        <taxon>Liliopsida</taxon>
        <taxon>Asparagales</taxon>
        <taxon>Orchidaceae</taxon>
        <taxon>Vanilloideae</taxon>
        <taxon>Vanilleae</taxon>
        <taxon>Vanilla</taxon>
    </lineage>
</organism>
<dbReference type="EMBL" id="JADCNM010000009">
    <property type="protein sequence ID" value="KAG0468022.1"/>
    <property type="molecule type" value="Genomic_DNA"/>
</dbReference>
<accession>A0A835UNC6</accession>
<proteinExistence type="predicted"/>
<evidence type="ECO:0000313" key="1">
    <source>
        <dbReference type="EMBL" id="KAG0468022.1"/>
    </source>
</evidence>
<reference evidence="1 2" key="1">
    <citation type="journal article" date="2020" name="Nat. Food">
        <title>A phased Vanilla planifolia genome enables genetic improvement of flavour and production.</title>
        <authorList>
            <person name="Hasing T."/>
            <person name="Tang H."/>
            <person name="Brym M."/>
            <person name="Khazi F."/>
            <person name="Huang T."/>
            <person name="Chambers A.H."/>
        </authorList>
    </citation>
    <scope>NUCLEOTIDE SEQUENCE [LARGE SCALE GENOMIC DNA]</scope>
    <source>
        <tissue evidence="1">Leaf</tissue>
    </source>
</reference>
<evidence type="ECO:0000313" key="2">
    <source>
        <dbReference type="Proteomes" id="UP000639772"/>
    </source>
</evidence>
<dbReference type="Proteomes" id="UP000639772">
    <property type="component" value="Chromosome 9"/>
</dbReference>
<dbReference type="AlphaFoldDB" id="A0A835UNC6"/>
<name>A0A835UNC6_VANPL</name>
<comment type="caution">
    <text evidence="1">The sequence shown here is derived from an EMBL/GenBank/DDBJ whole genome shotgun (WGS) entry which is preliminary data.</text>
</comment>
<sequence>MKQGKRISTSDDDRSREVSIDNVQMQIRLTNLENKKPSEDGNLRVWMLGQEFVGQGVTIAISQINV</sequence>